<sequence length="199" mass="22773">MSDSTSNVGDLTATLAEIDRLNGQDPNQEEFEGKLIAKEVLYSQRMSQCIDTFAPEASDLLKIAAHAQHIQRWKIPRSDYPMDRSGYKRWRLGLGAFHGETTAEIMASHGYDEQQQQRVKDLLLKKNLKRDAETQTLEDVICLVFIEYYLEPFAEKHTHEKLIGIIQKTWNKMSEQGHEQALKITLKPELGELVTEALS</sequence>
<protein>
    <recommendedName>
        <fullName evidence="3">DUF4202 domain-containing protein</fullName>
    </recommendedName>
</protein>
<keyword evidence="2" id="KW-1185">Reference proteome</keyword>
<dbReference type="EMBL" id="BAABWN010000003">
    <property type="protein sequence ID" value="GAA6167449.1"/>
    <property type="molecule type" value="Genomic_DNA"/>
</dbReference>
<comment type="caution">
    <text evidence="1">The sequence shown here is derived from an EMBL/GenBank/DDBJ whole genome shotgun (WGS) entry which is preliminary data.</text>
</comment>
<organism evidence="1 2">
    <name type="scientific">Sessilibacter corallicola</name>
    <dbReference type="NCBI Taxonomy" id="2904075"/>
    <lineage>
        <taxon>Bacteria</taxon>
        <taxon>Pseudomonadati</taxon>
        <taxon>Pseudomonadota</taxon>
        <taxon>Gammaproteobacteria</taxon>
        <taxon>Cellvibrionales</taxon>
        <taxon>Cellvibrionaceae</taxon>
        <taxon>Sessilibacter</taxon>
    </lineage>
</organism>
<name>A0ABQ0A728_9GAMM</name>
<dbReference type="PANTHER" id="PTHR41729">
    <property type="entry name" value="GLUTAMYL-TRNA SYNTHETASE"/>
    <property type="match status" value="1"/>
</dbReference>
<dbReference type="InterPro" id="IPR025255">
    <property type="entry name" value="DUF4202"/>
</dbReference>
<proteinExistence type="predicted"/>
<dbReference type="Pfam" id="PF13875">
    <property type="entry name" value="DUF4202"/>
    <property type="match status" value="1"/>
</dbReference>
<dbReference type="Proteomes" id="UP001465153">
    <property type="component" value="Unassembled WGS sequence"/>
</dbReference>
<gene>
    <name evidence="1" type="ORF">NBRC116591_12590</name>
</gene>
<reference evidence="1 2" key="1">
    <citation type="submission" date="2024-04" db="EMBL/GenBank/DDBJ databases">
        <title>Draft genome sequence of Sessilibacter corallicola NBRC 116591.</title>
        <authorList>
            <person name="Miyakawa T."/>
            <person name="Kusuya Y."/>
            <person name="Miura T."/>
        </authorList>
    </citation>
    <scope>NUCLEOTIDE SEQUENCE [LARGE SCALE GENOMIC DNA]</scope>
    <source>
        <strain evidence="1 2">KU-00831-HH</strain>
    </source>
</reference>
<evidence type="ECO:0000313" key="1">
    <source>
        <dbReference type="EMBL" id="GAA6167449.1"/>
    </source>
</evidence>
<dbReference type="RefSeq" id="WP_353302081.1">
    <property type="nucleotide sequence ID" value="NZ_BAABWN010000003.1"/>
</dbReference>
<evidence type="ECO:0000313" key="2">
    <source>
        <dbReference type="Proteomes" id="UP001465153"/>
    </source>
</evidence>
<dbReference type="PANTHER" id="PTHR41729:SF1">
    <property type="entry name" value="GLUTAMYL-TRNA SYNTHETASE"/>
    <property type="match status" value="1"/>
</dbReference>
<evidence type="ECO:0008006" key="3">
    <source>
        <dbReference type="Google" id="ProtNLM"/>
    </source>
</evidence>
<accession>A0ABQ0A728</accession>